<protein>
    <submittedName>
        <fullName evidence="1">AlpA family transcriptional regulator</fullName>
    </submittedName>
</protein>
<dbReference type="EMBL" id="CP069213">
    <property type="protein sequence ID" value="QRH00671.1"/>
    <property type="molecule type" value="Genomic_DNA"/>
</dbReference>
<proteinExistence type="predicted"/>
<name>A0ABX7G048_9GAMM</name>
<dbReference type="PANTHER" id="PTHR36154">
    <property type="entry name" value="DNA-BINDING TRANSCRIPTIONAL ACTIVATOR ALPA"/>
    <property type="match status" value="1"/>
</dbReference>
<reference evidence="1 2" key="1">
    <citation type="journal article" date="2012" name="Antonie Van Leeuwenhoek">
        <title>Shewanella litorisediminis sp. nov., a gammaproteobacterium isolated from a tidal flat sediment.</title>
        <authorList>
            <person name="Lee M.H."/>
            <person name="Yoon J.H."/>
        </authorList>
    </citation>
    <scope>NUCLEOTIDE SEQUENCE [LARGE SCALE GENOMIC DNA]</scope>
    <source>
        <strain evidence="1 2">SMK1-12</strain>
    </source>
</reference>
<keyword evidence="2" id="KW-1185">Reference proteome</keyword>
<dbReference type="InterPro" id="IPR010260">
    <property type="entry name" value="AlpA"/>
</dbReference>
<dbReference type="PANTHER" id="PTHR36154:SF1">
    <property type="entry name" value="DNA-BINDING TRANSCRIPTIONAL ACTIVATOR ALPA"/>
    <property type="match status" value="1"/>
</dbReference>
<organism evidence="1 2">
    <name type="scientific">Shewanella litorisediminis</name>
    <dbReference type="NCBI Taxonomy" id="1173586"/>
    <lineage>
        <taxon>Bacteria</taxon>
        <taxon>Pseudomonadati</taxon>
        <taxon>Pseudomonadota</taxon>
        <taxon>Gammaproteobacteria</taxon>
        <taxon>Alteromonadales</taxon>
        <taxon>Shewanellaceae</taxon>
        <taxon>Shewanella</taxon>
    </lineage>
</organism>
<sequence>MRLIKLKEVLNLTALSRASVYRLMNDGKFPVSVSLGERSVGWVEEEVLNWIEERIAARDDDLNTSKAAA</sequence>
<evidence type="ECO:0000313" key="1">
    <source>
        <dbReference type="EMBL" id="QRH00671.1"/>
    </source>
</evidence>
<dbReference type="RefSeq" id="WP_203324383.1">
    <property type="nucleotide sequence ID" value="NZ_CP069213.1"/>
</dbReference>
<dbReference type="InterPro" id="IPR052931">
    <property type="entry name" value="Prophage_regulatory_activator"/>
</dbReference>
<evidence type="ECO:0000313" key="2">
    <source>
        <dbReference type="Proteomes" id="UP000596252"/>
    </source>
</evidence>
<accession>A0ABX7G048</accession>
<dbReference type="Gene3D" id="1.10.238.160">
    <property type="match status" value="1"/>
</dbReference>
<dbReference type="Proteomes" id="UP000596252">
    <property type="component" value="Chromosome"/>
</dbReference>
<gene>
    <name evidence="1" type="ORF">JQC75_12365</name>
</gene>
<dbReference type="Pfam" id="PF05930">
    <property type="entry name" value="Phage_AlpA"/>
    <property type="match status" value="1"/>
</dbReference>